<sequence length="59" mass="6341">MLIKPDDLTHHHTDLQSKTPSPSSSSSPTPTPSTTPSTTCYVLPLATLHHDPTITIYTA</sequence>
<dbReference type="AlphaFoldDB" id="A0A395GWK2"/>
<name>A0A395GWK2_9EURO</name>
<accession>A0A395GWK2</accession>
<dbReference type="GeneID" id="37224529"/>
<gene>
    <name evidence="2" type="ORF">BO80DRAFT_426047</name>
</gene>
<dbReference type="Proteomes" id="UP000249402">
    <property type="component" value="Unassembled WGS sequence"/>
</dbReference>
<reference evidence="2 3" key="1">
    <citation type="submission" date="2018-02" db="EMBL/GenBank/DDBJ databases">
        <title>The genomes of Aspergillus section Nigri reveals drivers in fungal speciation.</title>
        <authorList>
            <consortium name="DOE Joint Genome Institute"/>
            <person name="Vesth T.C."/>
            <person name="Nybo J."/>
            <person name="Theobald S."/>
            <person name="Brandl J."/>
            <person name="Frisvad J.C."/>
            <person name="Nielsen K.F."/>
            <person name="Lyhne E.K."/>
            <person name="Kogle M.E."/>
            <person name="Kuo A."/>
            <person name="Riley R."/>
            <person name="Clum A."/>
            <person name="Nolan M."/>
            <person name="Lipzen A."/>
            <person name="Salamov A."/>
            <person name="Henrissat B."/>
            <person name="Wiebenga A."/>
            <person name="De vries R.P."/>
            <person name="Grigoriev I.V."/>
            <person name="Mortensen U.H."/>
            <person name="Andersen M.R."/>
            <person name="Baker S.E."/>
        </authorList>
    </citation>
    <scope>NUCLEOTIDE SEQUENCE [LARGE SCALE GENOMIC DNA]</scope>
    <source>
        <strain evidence="2 3">CBS 121593</strain>
    </source>
</reference>
<keyword evidence="3" id="KW-1185">Reference proteome</keyword>
<evidence type="ECO:0000256" key="1">
    <source>
        <dbReference type="SAM" id="MobiDB-lite"/>
    </source>
</evidence>
<proteinExistence type="predicted"/>
<dbReference type="VEuPathDB" id="FungiDB:BO80DRAFT_426047"/>
<feature type="compositionally biased region" description="Basic and acidic residues" evidence="1">
    <location>
        <begin position="1"/>
        <end position="15"/>
    </location>
</feature>
<dbReference type="RefSeq" id="XP_025574289.1">
    <property type="nucleotide sequence ID" value="XM_025719664.1"/>
</dbReference>
<feature type="region of interest" description="Disordered" evidence="1">
    <location>
        <begin position="1"/>
        <end position="38"/>
    </location>
</feature>
<protein>
    <submittedName>
        <fullName evidence="2">Uncharacterized protein</fullName>
    </submittedName>
</protein>
<feature type="compositionally biased region" description="Low complexity" evidence="1">
    <location>
        <begin position="19"/>
        <end position="38"/>
    </location>
</feature>
<evidence type="ECO:0000313" key="2">
    <source>
        <dbReference type="EMBL" id="RAK99961.1"/>
    </source>
</evidence>
<dbReference type="EMBL" id="KZ824443">
    <property type="protein sequence ID" value="RAK99961.1"/>
    <property type="molecule type" value="Genomic_DNA"/>
</dbReference>
<organism evidence="2 3">
    <name type="scientific">Aspergillus ibericus CBS 121593</name>
    <dbReference type="NCBI Taxonomy" id="1448316"/>
    <lineage>
        <taxon>Eukaryota</taxon>
        <taxon>Fungi</taxon>
        <taxon>Dikarya</taxon>
        <taxon>Ascomycota</taxon>
        <taxon>Pezizomycotina</taxon>
        <taxon>Eurotiomycetes</taxon>
        <taxon>Eurotiomycetidae</taxon>
        <taxon>Eurotiales</taxon>
        <taxon>Aspergillaceae</taxon>
        <taxon>Aspergillus</taxon>
        <taxon>Aspergillus subgen. Circumdati</taxon>
    </lineage>
</organism>
<evidence type="ECO:0000313" key="3">
    <source>
        <dbReference type="Proteomes" id="UP000249402"/>
    </source>
</evidence>